<keyword evidence="2" id="KW-1185">Reference proteome</keyword>
<reference evidence="2" key="1">
    <citation type="submission" date="2022-10" db="EMBL/GenBank/DDBJ databases">
        <title>Genome assembly of Pristionchus species.</title>
        <authorList>
            <person name="Yoshida K."/>
            <person name="Sommer R.J."/>
        </authorList>
    </citation>
    <scope>NUCLEOTIDE SEQUENCE [LARGE SCALE GENOMIC DNA]</scope>
    <source>
        <strain evidence="2">RS5460</strain>
    </source>
</reference>
<dbReference type="AlphaFoldDB" id="A0AAN5D785"/>
<name>A0AAN5D785_9BILA</name>
<gene>
    <name evidence="1" type="ORF">PMAYCL1PPCAC_27187</name>
</gene>
<evidence type="ECO:0000313" key="2">
    <source>
        <dbReference type="Proteomes" id="UP001328107"/>
    </source>
</evidence>
<dbReference type="Proteomes" id="UP001328107">
    <property type="component" value="Unassembled WGS sequence"/>
</dbReference>
<accession>A0AAN5D785</accession>
<evidence type="ECO:0008006" key="3">
    <source>
        <dbReference type="Google" id="ProtNLM"/>
    </source>
</evidence>
<evidence type="ECO:0000313" key="1">
    <source>
        <dbReference type="EMBL" id="GMR56992.1"/>
    </source>
</evidence>
<organism evidence="1 2">
    <name type="scientific">Pristionchus mayeri</name>
    <dbReference type="NCBI Taxonomy" id="1317129"/>
    <lineage>
        <taxon>Eukaryota</taxon>
        <taxon>Metazoa</taxon>
        <taxon>Ecdysozoa</taxon>
        <taxon>Nematoda</taxon>
        <taxon>Chromadorea</taxon>
        <taxon>Rhabditida</taxon>
        <taxon>Rhabditina</taxon>
        <taxon>Diplogasteromorpha</taxon>
        <taxon>Diplogasteroidea</taxon>
        <taxon>Neodiplogasteridae</taxon>
        <taxon>Pristionchus</taxon>
    </lineage>
</organism>
<dbReference type="EMBL" id="BTRK01000006">
    <property type="protein sequence ID" value="GMR56992.1"/>
    <property type="molecule type" value="Genomic_DNA"/>
</dbReference>
<sequence length="69" mass="7788">LSTVHTNLRDESAFMTAYPTDLSETPSSSTIESLPWPALNRVFFFLFPNDGNCRDLANLSKVSTHFHLE</sequence>
<feature type="non-terminal residue" evidence="1">
    <location>
        <position position="1"/>
    </location>
</feature>
<proteinExistence type="predicted"/>
<comment type="caution">
    <text evidence="1">The sequence shown here is derived from an EMBL/GenBank/DDBJ whole genome shotgun (WGS) entry which is preliminary data.</text>
</comment>
<protein>
    <recommendedName>
        <fullName evidence="3">F-box domain-containing protein</fullName>
    </recommendedName>
</protein>